<keyword evidence="17" id="KW-1185">Reference proteome</keyword>
<dbReference type="NCBIfam" id="NF004017">
    <property type="entry name" value="PRK05479.1"/>
    <property type="match status" value="1"/>
</dbReference>
<keyword evidence="16" id="KW-0413">Isomerase</keyword>
<feature type="active site" evidence="12">
    <location>
        <position position="108"/>
    </location>
</feature>
<dbReference type="InterPro" id="IPR008927">
    <property type="entry name" value="6-PGluconate_DH-like_C_sf"/>
</dbReference>
<comment type="caution">
    <text evidence="12">Lacks conserved residue(s) required for the propagation of feature annotation.</text>
</comment>
<keyword evidence="5 12" id="KW-0028">Amino-acid biosynthesis</keyword>
<dbReference type="UniPathway" id="UPA00049">
    <property type="reaction ID" value="UER00060"/>
</dbReference>
<feature type="binding site" evidence="12 13">
    <location>
        <position position="252"/>
    </location>
    <ligand>
        <name>substrate</name>
    </ligand>
</feature>
<feature type="binding site" evidence="12 13">
    <location>
        <position position="191"/>
    </location>
    <ligand>
        <name>Mg(2+)</name>
        <dbReference type="ChEBI" id="CHEBI:18420"/>
        <label>1</label>
    </ligand>
</feature>
<feature type="binding site" evidence="12 13">
    <location>
        <position position="231"/>
    </location>
    <ligand>
        <name>Mg(2+)</name>
        <dbReference type="ChEBI" id="CHEBI:18420"/>
        <label>2</label>
    </ligand>
</feature>
<comment type="function">
    <text evidence="1 12">Involved in the biosynthesis of branched-chain amino acids (BCAA). Catalyzes an alkyl-migration followed by a ketol-acid reduction of (S)-2-acetolactate (S2AL) to yield (R)-2,3-dihydroxy-isovalerate. In the isomerase reaction, S2AL is rearranged via a Mg-dependent methyl migration to produce 3-hydroxy-3-methyl-2-ketobutyrate (HMKB). In the reductase reaction, this 2-ketoacid undergoes a metal-dependent reduction by NADPH to yield (R)-2,3-dihydroxy-isovalerate.</text>
</comment>
<keyword evidence="7 12" id="KW-0460">Magnesium</keyword>
<dbReference type="SUPFAM" id="SSF51735">
    <property type="entry name" value="NAD(P)-binding Rossmann-fold domains"/>
    <property type="match status" value="1"/>
</dbReference>
<name>A0A0M3T2Y5_9HYPH</name>
<dbReference type="EC" id="1.1.1.86" evidence="12"/>
<sequence length="334" mass="36825">MRVYYDYDADANLIKRKKVAIIGYGSQGCAHALNLRDFGVKAMCVALHSGSKAIQKAEADGFEVTSVIEAVRWADFIVVAAPDELQADIYHEHIHDYLRDGATLSFIHGLSIHFGLIKAKETVDVVMVAPKGPGYAVRNEYKKGKGIPCLFAVAQNISGNARDVALSYACGIGGGRVGIIETSFKEECEADLFGEQAVLCGGLVELIRAGFETLTEAGYAPEIAYFECVQEVKLIADLIYEKGIANMNSLISNTAEWGEYVSGSRIITSETRKQMRHILKDIQTGKFTFDWIQEYKNGATRFKAVQQLNKNHPIERTGEKIRAMTPSEDNKNSI</sequence>
<dbReference type="SUPFAM" id="SSF48179">
    <property type="entry name" value="6-phosphogluconate dehydrogenase C-terminal domain-like"/>
    <property type="match status" value="1"/>
</dbReference>
<evidence type="ECO:0000259" key="14">
    <source>
        <dbReference type="PROSITE" id="PS51850"/>
    </source>
</evidence>
<evidence type="ECO:0000256" key="10">
    <source>
        <dbReference type="ARBA" id="ARBA00023304"/>
    </source>
</evidence>
<dbReference type="AlphaFoldDB" id="A0A0M3T2Y5"/>
<dbReference type="InterPro" id="IPR014359">
    <property type="entry name" value="KARI_prok"/>
</dbReference>
<dbReference type="InterPro" id="IPR036291">
    <property type="entry name" value="NAD(P)-bd_dom_sf"/>
</dbReference>
<dbReference type="Gene3D" id="3.40.50.720">
    <property type="entry name" value="NAD(P)-binding Rossmann-like Domain"/>
    <property type="match status" value="1"/>
</dbReference>
<feature type="binding site" evidence="12 13">
    <location>
        <position position="191"/>
    </location>
    <ligand>
        <name>Mg(2+)</name>
        <dbReference type="ChEBI" id="CHEBI:18420"/>
        <label>2</label>
    </ligand>
</feature>
<feature type="binding site" evidence="12">
    <location>
        <begin position="24"/>
        <end position="27"/>
    </location>
    <ligand>
        <name>NADP(+)</name>
        <dbReference type="ChEBI" id="CHEBI:58349"/>
    </ligand>
</feature>
<dbReference type="GO" id="GO:0000287">
    <property type="term" value="F:magnesium ion binding"/>
    <property type="evidence" value="ECO:0007669"/>
    <property type="project" value="UniProtKB-UniRule"/>
</dbReference>
<dbReference type="GO" id="GO:0009099">
    <property type="term" value="P:L-valine biosynthetic process"/>
    <property type="evidence" value="ECO:0007669"/>
    <property type="project" value="UniProtKB-UniRule"/>
</dbReference>
<dbReference type="HAMAP" id="MF_00435">
    <property type="entry name" value="IlvC"/>
    <property type="match status" value="1"/>
</dbReference>
<dbReference type="PROSITE" id="PS51850">
    <property type="entry name" value="KARI_N"/>
    <property type="match status" value="1"/>
</dbReference>
<comment type="pathway">
    <text evidence="2 12">Amino-acid biosynthesis; L-valine biosynthesis; L-valine from pyruvate: step 2/4.</text>
</comment>
<dbReference type="GO" id="GO:0004455">
    <property type="term" value="F:ketol-acid reductoisomerase activity"/>
    <property type="evidence" value="ECO:0007669"/>
    <property type="project" value="UniProtKB-UniRule"/>
</dbReference>
<evidence type="ECO:0000256" key="12">
    <source>
        <dbReference type="HAMAP-Rule" id="MF_00435"/>
    </source>
</evidence>
<dbReference type="GO" id="GO:0005829">
    <property type="term" value="C:cytosol"/>
    <property type="evidence" value="ECO:0007669"/>
    <property type="project" value="TreeGrafter"/>
</dbReference>
<comment type="cofactor">
    <cofactor evidence="12">
        <name>Mg(2+)</name>
        <dbReference type="ChEBI" id="CHEBI:18420"/>
    </cofactor>
    <text evidence="12">Binds 2 magnesium ions per subunit.</text>
</comment>
<dbReference type="PIRSF" id="PIRSF000116">
    <property type="entry name" value="IlvC_gammaproteo"/>
    <property type="match status" value="1"/>
</dbReference>
<dbReference type="Proteomes" id="UP000057213">
    <property type="component" value="Chromosome"/>
</dbReference>
<dbReference type="Gene3D" id="6.10.240.10">
    <property type="match status" value="1"/>
</dbReference>
<dbReference type="GO" id="GO:0016853">
    <property type="term" value="F:isomerase activity"/>
    <property type="evidence" value="ECO:0007669"/>
    <property type="project" value="UniProtKB-KW"/>
</dbReference>
<dbReference type="FunFam" id="3.40.50.720:FF:000023">
    <property type="entry name" value="Ketol-acid reductoisomerase (NADP(+))"/>
    <property type="match status" value="1"/>
</dbReference>
<dbReference type="STRING" id="1318743.PU02_0837"/>
<feature type="binding site" evidence="12">
    <location>
        <position position="51"/>
    </location>
    <ligand>
        <name>NADP(+)</name>
        <dbReference type="ChEBI" id="CHEBI:58349"/>
    </ligand>
</feature>
<dbReference type="Pfam" id="PF01450">
    <property type="entry name" value="KARI_C"/>
    <property type="match status" value="1"/>
</dbReference>
<evidence type="ECO:0000256" key="9">
    <source>
        <dbReference type="ARBA" id="ARBA00023002"/>
    </source>
</evidence>
<evidence type="ECO:0000256" key="3">
    <source>
        <dbReference type="ARBA" id="ARBA00004885"/>
    </source>
</evidence>
<dbReference type="PROSITE" id="PS51851">
    <property type="entry name" value="KARI_C"/>
    <property type="match status" value="1"/>
</dbReference>
<reference evidence="16 17" key="1">
    <citation type="journal article" date="2015" name="Genome Announc.">
        <title>Complete Genome Sequence of Bartonella ancashensis Strain 20.00, Isolated from the Blood of a Patient with Verruga Peruana.</title>
        <authorList>
            <person name="Hang J."/>
            <person name="Mullins K.E."/>
            <person name="Clifford R.J."/>
            <person name="Onmus-Leone F."/>
            <person name="Yang Y."/>
            <person name="Jiang J."/>
            <person name="Leguia M."/>
            <person name="Kasper M.R."/>
            <person name="Maguina C."/>
            <person name="Lesho E.P."/>
            <person name="Jarman R.G."/>
            <person name="Richards A.L."/>
            <person name="Blazes D."/>
        </authorList>
    </citation>
    <scope>NUCLEOTIDE SEQUENCE [LARGE SCALE GENOMIC DNA]</scope>
    <source>
        <strain evidence="16 17">20.00</strain>
    </source>
</reference>
<evidence type="ECO:0000256" key="2">
    <source>
        <dbReference type="ARBA" id="ARBA00004864"/>
    </source>
</evidence>
<evidence type="ECO:0000256" key="1">
    <source>
        <dbReference type="ARBA" id="ARBA00002172"/>
    </source>
</evidence>
<protein>
    <recommendedName>
        <fullName evidence="12">Ketol-acid reductoisomerase (NADP(+))</fullName>
        <shortName evidence="12">KARI</shortName>
        <ecNumber evidence="12">1.1.1.86</ecNumber>
    </recommendedName>
    <alternativeName>
        <fullName evidence="12">Acetohydroxy-acid isomeroreductase</fullName>
        <shortName evidence="12">AHIR</shortName>
    </alternativeName>
    <alternativeName>
        <fullName evidence="12">Alpha-keto-beta-hydroxylacyl reductoisomerase</fullName>
    </alternativeName>
</protein>
<dbReference type="OrthoDB" id="9804088at2"/>
<dbReference type="EMBL" id="CP010401">
    <property type="protein sequence ID" value="ALE03651.1"/>
    <property type="molecule type" value="Genomic_DNA"/>
</dbReference>
<evidence type="ECO:0000256" key="7">
    <source>
        <dbReference type="ARBA" id="ARBA00022842"/>
    </source>
</evidence>
<keyword evidence="8 12" id="KW-0521">NADP</keyword>
<dbReference type="RefSeq" id="WP_053944164.1">
    <property type="nucleotide sequence ID" value="NZ_CP010401.1"/>
</dbReference>
<evidence type="ECO:0000256" key="4">
    <source>
        <dbReference type="ARBA" id="ARBA00010318"/>
    </source>
</evidence>
<evidence type="ECO:0000259" key="15">
    <source>
        <dbReference type="PROSITE" id="PS51851"/>
    </source>
</evidence>
<accession>A0A0M3T2Y5</accession>
<dbReference type="GO" id="GO:0050661">
    <property type="term" value="F:NADP binding"/>
    <property type="evidence" value="ECO:0007669"/>
    <property type="project" value="InterPro"/>
</dbReference>
<dbReference type="GO" id="GO:0009097">
    <property type="term" value="P:isoleucine biosynthetic process"/>
    <property type="evidence" value="ECO:0007669"/>
    <property type="project" value="UniProtKB-UniRule"/>
</dbReference>
<dbReference type="InterPro" id="IPR000506">
    <property type="entry name" value="KARI_C"/>
</dbReference>
<dbReference type="Pfam" id="PF07991">
    <property type="entry name" value="KARI_N"/>
    <property type="match status" value="1"/>
</dbReference>
<evidence type="ECO:0000256" key="13">
    <source>
        <dbReference type="PROSITE-ProRule" id="PRU01198"/>
    </source>
</evidence>
<evidence type="ECO:0000256" key="5">
    <source>
        <dbReference type="ARBA" id="ARBA00022605"/>
    </source>
</evidence>
<dbReference type="UniPathway" id="UPA00047">
    <property type="reaction ID" value="UER00056"/>
</dbReference>
<keyword evidence="9 12" id="KW-0560">Oxidoreductase</keyword>
<dbReference type="InterPro" id="IPR013023">
    <property type="entry name" value="KARI"/>
</dbReference>
<dbReference type="PATRIC" id="fig|1318743.3.peg.850"/>
<evidence type="ECO:0000256" key="11">
    <source>
        <dbReference type="ARBA" id="ARBA00049021"/>
    </source>
</evidence>
<feature type="domain" description="KARI N-terminal Rossmann" evidence="14">
    <location>
        <begin position="1"/>
        <end position="182"/>
    </location>
</feature>
<comment type="catalytic activity">
    <reaction evidence="11 12">
        <text>(2R)-2,3-dihydroxy-3-methylbutanoate + NADP(+) = (2S)-2-acetolactate + NADPH + H(+)</text>
        <dbReference type="Rhea" id="RHEA:22068"/>
        <dbReference type="ChEBI" id="CHEBI:15378"/>
        <dbReference type="ChEBI" id="CHEBI:49072"/>
        <dbReference type="ChEBI" id="CHEBI:57783"/>
        <dbReference type="ChEBI" id="CHEBI:58349"/>
        <dbReference type="ChEBI" id="CHEBI:58476"/>
        <dbReference type="EC" id="1.1.1.86"/>
    </reaction>
</comment>
<gene>
    <name evidence="12" type="primary">ilvC</name>
    <name evidence="16" type="ORF">PU02_0837</name>
</gene>
<dbReference type="PANTHER" id="PTHR21371:SF1">
    <property type="entry name" value="KETOL-ACID REDUCTOISOMERASE, MITOCHONDRIAL"/>
    <property type="match status" value="1"/>
</dbReference>
<proteinExistence type="inferred from homology"/>
<feature type="binding site" evidence="12 13">
    <location>
        <position position="227"/>
    </location>
    <ligand>
        <name>Mg(2+)</name>
        <dbReference type="ChEBI" id="CHEBI:18420"/>
        <label>2</label>
    </ligand>
</feature>
<dbReference type="PROSITE" id="PS51257">
    <property type="entry name" value="PROKAR_LIPOPROTEIN"/>
    <property type="match status" value="1"/>
</dbReference>
<organism evidence="16 17">
    <name type="scientific">Bartonella ancashensis</name>
    <dbReference type="NCBI Taxonomy" id="1318743"/>
    <lineage>
        <taxon>Bacteria</taxon>
        <taxon>Pseudomonadati</taxon>
        <taxon>Pseudomonadota</taxon>
        <taxon>Alphaproteobacteria</taxon>
        <taxon>Hyphomicrobiales</taxon>
        <taxon>Bartonellaceae</taxon>
        <taxon>Bartonella</taxon>
    </lineage>
</organism>
<evidence type="ECO:0000313" key="16">
    <source>
        <dbReference type="EMBL" id="ALE03651.1"/>
    </source>
</evidence>
<feature type="binding site" evidence="12 13">
    <location>
        <position position="195"/>
    </location>
    <ligand>
        <name>Mg(2+)</name>
        <dbReference type="ChEBI" id="CHEBI:18420"/>
        <label>1</label>
    </ligand>
</feature>
<keyword evidence="10 12" id="KW-0100">Branched-chain amino acid biosynthesis</keyword>
<comment type="pathway">
    <text evidence="3 12">Amino-acid biosynthesis; L-isoleucine biosynthesis; L-isoleucine from 2-oxobutanoate: step 2/4.</text>
</comment>
<evidence type="ECO:0000256" key="8">
    <source>
        <dbReference type="ARBA" id="ARBA00022857"/>
    </source>
</evidence>
<dbReference type="InterPro" id="IPR013116">
    <property type="entry name" value="KARI_N"/>
</dbReference>
<keyword evidence="6 12" id="KW-0479">Metal-binding</keyword>
<evidence type="ECO:0000313" key="17">
    <source>
        <dbReference type="Proteomes" id="UP000057213"/>
    </source>
</evidence>
<dbReference type="NCBIfam" id="TIGR00465">
    <property type="entry name" value="ilvC"/>
    <property type="match status" value="1"/>
</dbReference>
<dbReference type="PANTHER" id="PTHR21371">
    <property type="entry name" value="KETOL-ACID REDUCTOISOMERASE, MITOCHONDRIAL"/>
    <property type="match status" value="1"/>
</dbReference>
<dbReference type="KEGG" id="banc:PU02_0837"/>
<comment type="similarity">
    <text evidence="4 12 13">Belongs to the ketol-acid reductoisomerase family.</text>
</comment>
<feature type="binding site" evidence="12">
    <location>
        <position position="134"/>
    </location>
    <ligand>
        <name>NADP(+)</name>
        <dbReference type="ChEBI" id="CHEBI:58349"/>
    </ligand>
</feature>
<feature type="domain" description="KARI C-terminal knotted" evidence="15">
    <location>
        <begin position="183"/>
        <end position="328"/>
    </location>
</feature>
<comment type="catalytic activity">
    <reaction evidence="12">
        <text>(2R,3R)-2,3-dihydroxy-3-methylpentanoate + NADP(+) = (S)-2-ethyl-2-hydroxy-3-oxobutanoate + NADPH + H(+)</text>
        <dbReference type="Rhea" id="RHEA:13493"/>
        <dbReference type="ChEBI" id="CHEBI:15378"/>
        <dbReference type="ChEBI" id="CHEBI:49256"/>
        <dbReference type="ChEBI" id="CHEBI:49258"/>
        <dbReference type="ChEBI" id="CHEBI:57783"/>
        <dbReference type="ChEBI" id="CHEBI:58349"/>
        <dbReference type="EC" id="1.1.1.86"/>
    </reaction>
</comment>
<evidence type="ECO:0000256" key="6">
    <source>
        <dbReference type="ARBA" id="ARBA00022723"/>
    </source>
</evidence>